<reference evidence="1" key="1">
    <citation type="submission" date="2020-05" db="EMBL/GenBank/DDBJ databases">
        <authorList>
            <person name="Chiriac C."/>
            <person name="Salcher M."/>
            <person name="Ghai R."/>
            <person name="Kavagutti S V."/>
        </authorList>
    </citation>
    <scope>NUCLEOTIDE SEQUENCE</scope>
</reference>
<sequence>MGGSPSTGTYVTGWIKRGPSGFIGTNKSCAQETVGHLVDDFNAGRLTDPIDLPSAWTASSGRGSLRRSKNRLLALRRS</sequence>
<dbReference type="Gene3D" id="3.40.50.720">
    <property type="entry name" value="NAD(P)-binding Rossmann-like Domain"/>
    <property type="match status" value="1"/>
</dbReference>
<name>A0A6J7F2D6_9ZZZZ</name>
<accession>A0A6J7F2D6</accession>
<gene>
    <name evidence="1" type="ORF">UFOPK3472_01367</name>
</gene>
<proteinExistence type="predicted"/>
<protein>
    <submittedName>
        <fullName evidence="1">Unannotated protein</fullName>
    </submittedName>
</protein>
<dbReference type="EMBL" id="CAFBLX010000073">
    <property type="protein sequence ID" value="CAB4886399.1"/>
    <property type="molecule type" value="Genomic_DNA"/>
</dbReference>
<organism evidence="1">
    <name type="scientific">freshwater metagenome</name>
    <dbReference type="NCBI Taxonomy" id="449393"/>
    <lineage>
        <taxon>unclassified sequences</taxon>
        <taxon>metagenomes</taxon>
        <taxon>ecological metagenomes</taxon>
    </lineage>
</organism>
<evidence type="ECO:0000313" key="1">
    <source>
        <dbReference type="EMBL" id="CAB4886399.1"/>
    </source>
</evidence>
<dbReference type="AlphaFoldDB" id="A0A6J7F2D6"/>